<dbReference type="PANTHER" id="PTHR24198">
    <property type="entry name" value="ANKYRIN REPEAT AND PROTEIN KINASE DOMAIN-CONTAINING PROTEIN"/>
    <property type="match status" value="1"/>
</dbReference>
<dbReference type="PANTHER" id="PTHR24198:SF165">
    <property type="entry name" value="ANKYRIN REPEAT-CONTAINING PROTEIN-RELATED"/>
    <property type="match status" value="1"/>
</dbReference>
<protein>
    <submittedName>
        <fullName evidence="3">Uncharacterized protein</fullName>
    </submittedName>
</protein>
<evidence type="ECO:0000256" key="1">
    <source>
        <dbReference type="ARBA" id="ARBA00022737"/>
    </source>
</evidence>
<dbReference type="PROSITE" id="PS50297">
    <property type="entry name" value="ANK_REP_REGION"/>
    <property type="match status" value="2"/>
</dbReference>
<sequence length="231" mass="26086">MTDVLAIILQLNYYIQRDHVKPALALINSYKNIFCPGYKTDSTINNDELAPINPLLLSCYHDRPDISIALIDRGVYLNIQYSDFYNRSPLYYACQNNRANVVTALIKNGANIHIVDADDVTPLYAACCYKNDIIAMLLIDSGADINFKTIHGNSAFDMACVQKMYRSITYMLMHGADSNISLDDGVKQHIFNEYKSQILATINNTADNPMKLSFRTTYAIDIIDLICDFIL</sequence>
<accession>A0A3G4ZXR9</accession>
<evidence type="ECO:0000313" key="3">
    <source>
        <dbReference type="EMBL" id="AYV79698.1"/>
    </source>
</evidence>
<name>A0A3G4ZXR9_9VIRU</name>
<organism evidence="3">
    <name type="scientific">Faunusvirus sp</name>
    <dbReference type="NCBI Taxonomy" id="2487766"/>
    <lineage>
        <taxon>Viruses</taxon>
        <taxon>Varidnaviria</taxon>
        <taxon>Bamfordvirae</taxon>
        <taxon>Nucleocytoviricota</taxon>
        <taxon>Megaviricetes</taxon>
        <taxon>Imitervirales</taxon>
        <taxon>Mimiviridae</taxon>
    </lineage>
</organism>
<keyword evidence="1" id="KW-0677">Repeat</keyword>
<dbReference type="InterPro" id="IPR002110">
    <property type="entry name" value="Ankyrin_rpt"/>
</dbReference>
<dbReference type="Gene3D" id="1.25.40.20">
    <property type="entry name" value="Ankyrin repeat-containing domain"/>
    <property type="match status" value="1"/>
</dbReference>
<reference evidence="3" key="1">
    <citation type="submission" date="2018-10" db="EMBL/GenBank/DDBJ databases">
        <title>Hidden diversity of soil giant viruses.</title>
        <authorList>
            <person name="Schulz F."/>
            <person name="Alteio L."/>
            <person name="Goudeau D."/>
            <person name="Ryan E.M."/>
            <person name="Malmstrom R.R."/>
            <person name="Blanchard J."/>
            <person name="Woyke T."/>
        </authorList>
    </citation>
    <scope>NUCLEOTIDE SEQUENCE</scope>
    <source>
        <strain evidence="3">FNV1</strain>
    </source>
</reference>
<dbReference type="InterPro" id="IPR036770">
    <property type="entry name" value="Ankyrin_rpt-contain_sf"/>
</dbReference>
<dbReference type="Pfam" id="PF00023">
    <property type="entry name" value="Ank"/>
    <property type="match status" value="1"/>
</dbReference>
<dbReference type="Pfam" id="PF12796">
    <property type="entry name" value="Ank_2"/>
    <property type="match status" value="1"/>
</dbReference>
<evidence type="ECO:0000256" key="2">
    <source>
        <dbReference type="ARBA" id="ARBA00023043"/>
    </source>
</evidence>
<dbReference type="EMBL" id="MK072170">
    <property type="protein sequence ID" value="AYV79698.1"/>
    <property type="molecule type" value="Genomic_DNA"/>
</dbReference>
<proteinExistence type="predicted"/>
<keyword evidence="2" id="KW-0040">ANK repeat</keyword>
<dbReference type="SMART" id="SM00248">
    <property type="entry name" value="ANK"/>
    <property type="match status" value="4"/>
</dbReference>
<dbReference type="SUPFAM" id="SSF48403">
    <property type="entry name" value="Ankyrin repeat"/>
    <property type="match status" value="1"/>
</dbReference>
<dbReference type="PROSITE" id="PS50088">
    <property type="entry name" value="ANK_REPEAT"/>
    <property type="match status" value="2"/>
</dbReference>
<gene>
    <name evidence="3" type="ORF">Faunusvirus39_7</name>
</gene>